<accession>A0BR94</accession>
<protein>
    <recommendedName>
        <fullName evidence="6">Poly [ADP-ribose] polymerase</fullName>
        <shortName evidence="6">PARP</shortName>
        <ecNumber evidence="6">2.4.2.-</ecNumber>
    </recommendedName>
</protein>
<feature type="domain" description="Macro" evidence="9">
    <location>
        <begin position="859"/>
        <end position="1051"/>
    </location>
</feature>
<evidence type="ECO:0000313" key="11">
    <source>
        <dbReference type="Proteomes" id="UP000000600"/>
    </source>
</evidence>
<keyword evidence="4 6" id="KW-0520">NAD</keyword>
<dbReference type="RefSeq" id="XP_001428459.1">
    <property type="nucleotide sequence ID" value="XM_001428422.1"/>
</dbReference>
<dbReference type="InterPro" id="IPR002589">
    <property type="entry name" value="Macro_dom"/>
</dbReference>
<dbReference type="GO" id="GO:0005737">
    <property type="term" value="C:cytoplasm"/>
    <property type="evidence" value="ECO:0000318"/>
    <property type="project" value="GO_Central"/>
</dbReference>
<dbReference type="PROSITE" id="PS51154">
    <property type="entry name" value="MACRO"/>
    <property type="match status" value="1"/>
</dbReference>
<dbReference type="SUPFAM" id="SSF52949">
    <property type="entry name" value="Macro domain-like"/>
    <property type="match status" value="1"/>
</dbReference>
<evidence type="ECO:0000256" key="5">
    <source>
        <dbReference type="ARBA" id="ARBA00023242"/>
    </source>
</evidence>
<dbReference type="GeneID" id="5014243"/>
<dbReference type="EMBL" id="CT868011">
    <property type="protein sequence ID" value="CAK61061.1"/>
    <property type="molecule type" value="Genomic_DNA"/>
</dbReference>
<dbReference type="HOGENOM" id="CLU_245566_0_0_1"/>
<dbReference type="OMA" id="MNLETQY"/>
<keyword evidence="2 6" id="KW-0328">Glycosyltransferase</keyword>
<evidence type="ECO:0000256" key="2">
    <source>
        <dbReference type="ARBA" id="ARBA00022676"/>
    </source>
</evidence>
<evidence type="ECO:0000256" key="3">
    <source>
        <dbReference type="ARBA" id="ARBA00022679"/>
    </source>
</evidence>
<dbReference type="PANTHER" id="PTHR14453">
    <property type="entry name" value="PARP/ZINC FINGER CCCH TYPE DOMAIN CONTAINING PROTEIN"/>
    <property type="match status" value="1"/>
</dbReference>
<dbReference type="Gene3D" id="3.40.220.10">
    <property type="entry name" value="Leucine Aminopeptidase, subunit E, domain 1"/>
    <property type="match status" value="1"/>
</dbReference>
<sequence length="1538" mass="181685">MQNDQQQNQKNYRSQQLYDSTQSSNPKKNKIKILNSTSMDVEQSFYNFQFHQESQEVRKNDQMNQQLPYQYPQQQKQYGQQQNDVRNSQNEFYQQSNNFSNQQQQYFPPYYQNQQQYYSNQQQQYQGQQRINSLEFSQQQCQTKFQQNTQSNSNWYNQQNSSSNFVEISQNNPTTINSQQIFQIPQVPIQVTTCLPKLKQDDQNKHSCHQLIDYFFSLADIEIKVTNIDRSVLAYFDEIKNNLGDLNLNIQYPTIDQTQYLNENLIYQVYEQPENNISRQEKMTILLSQVIEKFFIEAEKQQVKIKIHEQKCQYKIDSQQQMVATKFYQNFKTSWDSYVVLIASLKSEFEAKQKFKLLKKPRMHELFCKALDVREPIMFLASDINLAFFQKNQIFLTNAMDIKRQVNSIIVINYVYDVNLKIHELQQKLDDFFQNPQIMKNVKETFDIDCSIPKDVDEIDRSIRKLKEQEEQFEIIVTNPISNAQNKGKYLVEAEMQLWIEGDQTEYVIMQKLQAVKKQLYEIYNPNLIIKVTEQDKIKLWNQFLGQEFEKQHNLKECITKQNNIELTIELNGRQNAILEKQQKILQYLEQFKCIILYCQCDKEVALVLQSKEFQFQRLLVSTLIEIAQEFGQCLIKMIEVNQKLQLVVEVYYNQIQYKQIVVSQKIQTFFENLEYQYVEFDFKEFLNFIEMKEISFQETFQVVVSKFGQQPGTWIVGKRESLEEVSSFLFQFNQSKQEDYVSDSIDCDNKLVFNKLKQLQSQQANLNAGDRNVIISFPQENKIMIQAPEKLIKQAKDKFDKQIRELKSQVKTKICDFSDKEIKFIDKNFQAQLEQLKKNNEIQLFKTSQVQVQEIQNSSIACTLLYKNKSIQIIYADISKIQCDAIVNSCNSKMSFGDHLQLSGVAQSIFEMGGTQFQSFCSDYIKKYKELQQGVVCTYKMPAQRQIKYILNVATPIYSKGDQTDDDLKKIEENIKALFKEIKNLDIETVTIPIFGGGACGYSFNQAAMVVLNTTINQLYAENNSIKKIYIAELTDVKIDQLTKILKQLLEPPLAQREIQYQWQWQDRSKFKDYDDEEINKQIDEAYEQFLLTGQEQNILLKFPYSKKPGTHQIDFQNKTVTDISLSTTKALITKLVSNSKKYFFGYEQVDDQLNEYIMIQELSNVTQFDIFYKQHYVIIKQGEMYQMNLETQYKRQIQKTKYQTKKDPSKQQYNYLVDKQYQFQVTQYQVSKLVKQKNNYGQFTVQSFNDNLNETIIKQIKQYLSRETTKLEIYIPNLQEDEIENIQNQIQKTALSSEGKFLSGNKVIIEFFKKKYSQICQIIEQFKSRGKSYPKEWIPQNENYLKVALKSDSEEFKNISTMFKKTDSGTIYEIYRIQNKSLWDNYISEKNKLIQIYQQNGVILSQIETERYLWHGVRTKHPKIIYSGLKEAFDYSYSDVGLWGVGIYFAEKASYSRHYSYKLQKADQQGEGRQVFLCCLITTGKVSTMPQDKNIKRPPQGYDCVSGLSNEGNSNIFVLYSMDVRRAYPAYEIIFS</sequence>
<dbReference type="GO" id="GO:0003714">
    <property type="term" value="F:transcription corepressor activity"/>
    <property type="evidence" value="ECO:0000318"/>
    <property type="project" value="GO_Central"/>
</dbReference>
<dbReference type="SUPFAM" id="SSF56399">
    <property type="entry name" value="ADP-ribosylation"/>
    <property type="match status" value="1"/>
</dbReference>
<evidence type="ECO:0000259" key="9">
    <source>
        <dbReference type="PROSITE" id="PS51154"/>
    </source>
</evidence>
<proteinExistence type="predicted"/>
<dbReference type="InterPro" id="IPR052056">
    <property type="entry name" value="Mono-ARTD/PARP"/>
</dbReference>
<feature type="compositionally biased region" description="Low complexity" evidence="7">
    <location>
        <begin position="1"/>
        <end position="16"/>
    </location>
</feature>
<dbReference type="Proteomes" id="UP000000600">
    <property type="component" value="Unassembled WGS sequence"/>
</dbReference>
<keyword evidence="11" id="KW-1185">Reference proteome</keyword>
<dbReference type="eggNOG" id="ENOG502S6U3">
    <property type="taxonomic scope" value="Eukaryota"/>
</dbReference>
<dbReference type="Pfam" id="PF01661">
    <property type="entry name" value="Macro"/>
    <property type="match status" value="1"/>
</dbReference>
<reference evidence="10 11" key="1">
    <citation type="journal article" date="2006" name="Nature">
        <title>Global trends of whole-genome duplications revealed by the ciliate Paramecium tetraurelia.</title>
        <authorList>
            <consortium name="Genoscope"/>
            <person name="Aury J.-M."/>
            <person name="Jaillon O."/>
            <person name="Duret L."/>
            <person name="Noel B."/>
            <person name="Jubin C."/>
            <person name="Porcel B.M."/>
            <person name="Segurens B."/>
            <person name="Daubin V."/>
            <person name="Anthouard V."/>
            <person name="Aiach N."/>
            <person name="Arnaiz O."/>
            <person name="Billaut A."/>
            <person name="Beisson J."/>
            <person name="Blanc I."/>
            <person name="Bouhouche K."/>
            <person name="Camara F."/>
            <person name="Duharcourt S."/>
            <person name="Guigo R."/>
            <person name="Gogendeau D."/>
            <person name="Katinka M."/>
            <person name="Keller A.-M."/>
            <person name="Kissmehl R."/>
            <person name="Klotz C."/>
            <person name="Koll F."/>
            <person name="Le Moue A."/>
            <person name="Lepere C."/>
            <person name="Malinsky S."/>
            <person name="Nowacki M."/>
            <person name="Nowak J.K."/>
            <person name="Plattner H."/>
            <person name="Poulain J."/>
            <person name="Ruiz F."/>
            <person name="Serrano V."/>
            <person name="Zagulski M."/>
            <person name="Dessen P."/>
            <person name="Betermier M."/>
            <person name="Weissenbach J."/>
            <person name="Scarpelli C."/>
            <person name="Schachter V."/>
            <person name="Sperling L."/>
            <person name="Meyer E."/>
            <person name="Cohen J."/>
            <person name="Wincker P."/>
        </authorList>
    </citation>
    <scope>NUCLEOTIDE SEQUENCE [LARGE SCALE GENOMIC DNA]</scope>
    <source>
        <strain evidence="10 11">Stock d4-2</strain>
    </source>
</reference>
<dbReference type="InterPro" id="IPR043472">
    <property type="entry name" value="Macro_dom-like"/>
</dbReference>
<evidence type="ECO:0000256" key="7">
    <source>
        <dbReference type="SAM" id="MobiDB-lite"/>
    </source>
</evidence>
<dbReference type="GO" id="GO:0003950">
    <property type="term" value="F:NAD+ poly-ADP-ribosyltransferase activity"/>
    <property type="evidence" value="ECO:0007669"/>
    <property type="project" value="UniProtKB-UniRule"/>
</dbReference>
<dbReference type="GO" id="GO:0010629">
    <property type="term" value="P:negative regulation of gene expression"/>
    <property type="evidence" value="ECO:0000318"/>
    <property type="project" value="GO_Central"/>
</dbReference>
<dbReference type="PANTHER" id="PTHR14453:SF67">
    <property type="entry name" value="POLY [ADP-RIBOSE] POLYMERASE"/>
    <property type="match status" value="1"/>
</dbReference>
<evidence type="ECO:0000313" key="10">
    <source>
        <dbReference type="EMBL" id="CAK61061.1"/>
    </source>
</evidence>
<evidence type="ECO:0000256" key="1">
    <source>
        <dbReference type="ARBA" id="ARBA00004123"/>
    </source>
</evidence>
<name>A0BR94_PARTE</name>
<feature type="compositionally biased region" description="Polar residues" evidence="7">
    <location>
        <begin position="17"/>
        <end position="26"/>
    </location>
</feature>
<dbReference type="PROSITE" id="PS51059">
    <property type="entry name" value="PARP_CATALYTIC"/>
    <property type="match status" value="1"/>
</dbReference>
<dbReference type="KEGG" id="ptm:GSPATT00031292001"/>
<dbReference type="InParanoid" id="A0BR94"/>
<dbReference type="InterPro" id="IPR012317">
    <property type="entry name" value="Poly(ADP-ribose)pol_cat_dom"/>
</dbReference>
<dbReference type="OrthoDB" id="307479at2759"/>
<dbReference type="SMART" id="SM00506">
    <property type="entry name" value="A1pp"/>
    <property type="match status" value="1"/>
</dbReference>
<feature type="domain" description="PARP catalytic" evidence="8">
    <location>
        <begin position="1335"/>
        <end position="1538"/>
    </location>
</feature>
<keyword evidence="5" id="KW-0539">Nucleus</keyword>
<dbReference type="Pfam" id="PF00644">
    <property type="entry name" value="PARP"/>
    <property type="match status" value="1"/>
</dbReference>
<keyword evidence="3 6" id="KW-0808">Transferase</keyword>
<evidence type="ECO:0000256" key="6">
    <source>
        <dbReference type="RuleBase" id="RU362114"/>
    </source>
</evidence>
<gene>
    <name evidence="10" type="ORF">GSPATT00031292001</name>
</gene>
<evidence type="ECO:0000256" key="4">
    <source>
        <dbReference type="ARBA" id="ARBA00023027"/>
    </source>
</evidence>
<evidence type="ECO:0000259" key="8">
    <source>
        <dbReference type="PROSITE" id="PS51059"/>
    </source>
</evidence>
<dbReference type="GO" id="GO:0005634">
    <property type="term" value="C:nucleus"/>
    <property type="evidence" value="ECO:0000318"/>
    <property type="project" value="GO_Central"/>
</dbReference>
<dbReference type="STRING" id="5888.A0BR94"/>
<feature type="region of interest" description="Disordered" evidence="7">
    <location>
        <begin position="1"/>
        <end position="29"/>
    </location>
</feature>
<dbReference type="EC" id="2.4.2.-" evidence="6"/>
<organism evidence="10 11">
    <name type="scientific">Paramecium tetraurelia</name>
    <dbReference type="NCBI Taxonomy" id="5888"/>
    <lineage>
        <taxon>Eukaryota</taxon>
        <taxon>Sar</taxon>
        <taxon>Alveolata</taxon>
        <taxon>Ciliophora</taxon>
        <taxon>Intramacronucleata</taxon>
        <taxon>Oligohymenophorea</taxon>
        <taxon>Peniculida</taxon>
        <taxon>Parameciidae</taxon>
        <taxon>Paramecium</taxon>
    </lineage>
</organism>
<comment type="subcellular location">
    <subcellularLocation>
        <location evidence="1">Nucleus</location>
    </subcellularLocation>
</comment>
<dbReference type="Gene3D" id="3.90.228.10">
    <property type="match status" value="1"/>
</dbReference>